<accession>A0A834Y124</accession>
<reference evidence="2 3" key="1">
    <citation type="submission" date="2020-08" db="EMBL/GenBank/DDBJ databases">
        <title>Aphidius gifuensis genome sequencing and assembly.</title>
        <authorList>
            <person name="Du Z."/>
        </authorList>
    </citation>
    <scope>NUCLEOTIDE SEQUENCE [LARGE SCALE GENOMIC DNA]</scope>
    <source>
        <strain evidence="2">YNYX2018</strain>
        <tissue evidence="2">Adults</tissue>
    </source>
</reference>
<evidence type="ECO:0000256" key="1">
    <source>
        <dbReference type="SAM" id="MobiDB-lite"/>
    </source>
</evidence>
<dbReference type="EMBL" id="JACMRX010000002">
    <property type="protein sequence ID" value="KAF7994636.1"/>
    <property type="molecule type" value="Genomic_DNA"/>
</dbReference>
<evidence type="ECO:0000313" key="2">
    <source>
        <dbReference type="EMBL" id="KAF7994636.1"/>
    </source>
</evidence>
<dbReference type="Proteomes" id="UP000639338">
    <property type="component" value="Unassembled WGS sequence"/>
</dbReference>
<feature type="compositionally biased region" description="Basic and acidic residues" evidence="1">
    <location>
        <begin position="174"/>
        <end position="185"/>
    </location>
</feature>
<protein>
    <submittedName>
        <fullName evidence="2">Uncharacterized protein</fullName>
    </submittedName>
</protein>
<proteinExistence type="predicted"/>
<evidence type="ECO:0000313" key="3">
    <source>
        <dbReference type="Proteomes" id="UP000639338"/>
    </source>
</evidence>
<dbReference type="AlphaFoldDB" id="A0A834Y124"/>
<organism evidence="2 3">
    <name type="scientific">Aphidius gifuensis</name>
    <name type="common">Parasitoid wasp</name>
    <dbReference type="NCBI Taxonomy" id="684658"/>
    <lineage>
        <taxon>Eukaryota</taxon>
        <taxon>Metazoa</taxon>
        <taxon>Ecdysozoa</taxon>
        <taxon>Arthropoda</taxon>
        <taxon>Hexapoda</taxon>
        <taxon>Insecta</taxon>
        <taxon>Pterygota</taxon>
        <taxon>Neoptera</taxon>
        <taxon>Endopterygota</taxon>
        <taxon>Hymenoptera</taxon>
        <taxon>Apocrita</taxon>
        <taxon>Ichneumonoidea</taxon>
        <taxon>Braconidae</taxon>
        <taxon>Aphidiinae</taxon>
        <taxon>Aphidius</taxon>
    </lineage>
</organism>
<feature type="compositionally biased region" description="Polar residues" evidence="1">
    <location>
        <begin position="187"/>
        <end position="207"/>
    </location>
</feature>
<feature type="region of interest" description="Disordered" evidence="1">
    <location>
        <begin position="148"/>
        <end position="223"/>
    </location>
</feature>
<comment type="caution">
    <text evidence="2">The sequence shown here is derived from an EMBL/GenBank/DDBJ whole genome shotgun (WGS) entry which is preliminary data.</text>
</comment>
<name>A0A834Y124_APHGI</name>
<gene>
    <name evidence="2" type="ORF">HCN44_004108</name>
</gene>
<feature type="compositionally biased region" description="Basic and acidic residues" evidence="1">
    <location>
        <begin position="208"/>
        <end position="217"/>
    </location>
</feature>
<sequence length="223" mass="25344">MTRSKKQLDTYLIESASELKKDKLPKNIDVLRELVFVQDGSRGKLSPFIKLVMKKVMGIWSSAGLPTQTERTCIKKLTNLHQEWKKVKYIKNEEMKQKREEKFMSMLNELCDIGPKNMPDLIDDDLMEFLVDQRCDEPVRVIKDIKKVQKPKKIQPDVVKKAPAPATRGRKRKAAEQDAPSKDDDSASTGSAEQEQNGSADESSDGQSDAKKLRKNPDVPTEE</sequence>
<keyword evidence="3" id="KW-1185">Reference proteome</keyword>